<keyword evidence="3" id="KW-1185">Reference proteome</keyword>
<sequence>MRVLIDTCVLYPTVMREMVLGVAAQGLFEPVWSARILEEWARAAVKLGADGEVQARAEIALLRRDWPAAERAAAPGIEARLWLPDPDDLHVLAVAVDSSADAIMTLNAKDFPKGTLAEEGLDRIDPDQYLTALWVDHPTKVTTVADHVLNTARALSGHPWDMRALLKKARLPRLAKALTR</sequence>
<proteinExistence type="predicted"/>
<protein>
    <submittedName>
        <fullName evidence="2">PIN domain-containing protein</fullName>
    </submittedName>
</protein>
<dbReference type="STRING" id="1917485.BOO69_09460"/>
<dbReference type="NCBIfam" id="NF046100">
    <property type="entry name" value="RSP_2648_fam_PIN"/>
    <property type="match status" value="1"/>
</dbReference>
<dbReference type="EMBL" id="CP018076">
    <property type="protein sequence ID" value="APE43614.1"/>
    <property type="molecule type" value="Genomic_DNA"/>
</dbReference>
<dbReference type="InterPro" id="IPR029060">
    <property type="entry name" value="PIN-like_dom_sf"/>
</dbReference>
<dbReference type="RefSeq" id="WP_071971946.1">
    <property type="nucleotide sequence ID" value="NZ_CP018076.1"/>
</dbReference>
<dbReference type="KEGG" id="suam:BOO69_09460"/>
<reference evidence="2 3" key="1">
    <citation type="submission" date="2016-11" db="EMBL/GenBank/DDBJ databases">
        <title>Complete genome sequence of Sulfitobacter sp. AM1-D1, a toxic bacteria associated with marine dinoflagellate Alexandrium minutum in East China Sea.</title>
        <authorList>
            <person name="Yang Q."/>
            <person name="Zhang X."/>
            <person name="Tian X."/>
        </authorList>
    </citation>
    <scope>NUCLEOTIDE SEQUENCE [LARGE SCALE GENOMIC DNA]</scope>
    <source>
        <strain evidence="2 3">AM1-D1</strain>
    </source>
</reference>
<name>A0A1J0WHL4_9RHOB</name>
<dbReference type="InterPro" id="IPR002716">
    <property type="entry name" value="PIN_dom"/>
</dbReference>
<dbReference type="AlphaFoldDB" id="A0A1J0WHL4"/>
<evidence type="ECO:0000259" key="1">
    <source>
        <dbReference type="Pfam" id="PF13470"/>
    </source>
</evidence>
<evidence type="ECO:0000313" key="2">
    <source>
        <dbReference type="EMBL" id="APE43614.1"/>
    </source>
</evidence>
<dbReference type="Pfam" id="PF13470">
    <property type="entry name" value="PIN_3"/>
    <property type="match status" value="1"/>
</dbReference>
<dbReference type="OrthoDB" id="211933at2"/>
<accession>A0A1J0WHL4</accession>
<dbReference type="Proteomes" id="UP000181897">
    <property type="component" value="Chromosome"/>
</dbReference>
<gene>
    <name evidence="2" type="ORF">BOO69_09460</name>
</gene>
<dbReference type="SUPFAM" id="SSF88723">
    <property type="entry name" value="PIN domain-like"/>
    <property type="match status" value="1"/>
</dbReference>
<feature type="domain" description="PIN" evidence="1">
    <location>
        <begin position="2"/>
        <end position="108"/>
    </location>
</feature>
<organism evidence="2 3">
    <name type="scientific">Sulfitobacter alexandrii</name>
    <dbReference type="NCBI Taxonomy" id="1917485"/>
    <lineage>
        <taxon>Bacteria</taxon>
        <taxon>Pseudomonadati</taxon>
        <taxon>Pseudomonadota</taxon>
        <taxon>Alphaproteobacteria</taxon>
        <taxon>Rhodobacterales</taxon>
        <taxon>Roseobacteraceae</taxon>
        <taxon>Sulfitobacter</taxon>
    </lineage>
</organism>
<evidence type="ECO:0000313" key="3">
    <source>
        <dbReference type="Proteomes" id="UP000181897"/>
    </source>
</evidence>